<protein>
    <recommendedName>
        <fullName evidence="6">Short-chain dehydrogenase</fullName>
    </recommendedName>
</protein>
<evidence type="ECO:0000313" key="5">
    <source>
        <dbReference type="Proteomes" id="UP000019373"/>
    </source>
</evidence>
<organism evidence="4 5">
    <name type="scientific">Endocarpon pusillum (strain Z07020 / HMAS-L-300199)</name>
    <name type="common">Lichen-forming fungus</name>
    <dbReference type="NCBI Taxonomy" id="1263415"/>
    <lineage>
        <taxon>Eukaryota</taxon>
        <taxon>Fungi</taxon>
        <taxon>Dikarya</taxon>
        <taxon>Ascomycota</taxon>
        <taxon>Pezizomycotina</taxon>
        <taxon>Eurotiomycetes</taxon>
        <taxon>Chaetothyriomycetidae</taxon>
        <taxon>Verrucariales</taxon>
        <taxon>Verrucariaceae</taxon>
        <taxon>Endocarpon</taxon>
    </lineage>
</organism>
<dbReference type="Proteomes" id="UP000019373">
    <property type="component" value="Unassembled WGS sequence"/>
</dbReference>
<evidence type="ECO:0000256" key="3">
    <source>
        <dbReference type="ARBA" id="ARBA00023002"/>
    </source>
</evidence>
<sequence length="253" mass="27440">MTSKTIILTGATRGIGLAIANFLLKGSEKHNLVVLGRNEEALRELEARAPSQVKPLAGDFSNLSLGQAAVDLALSTFGRIDGLIINHGTLGEVNRIIDCDLVNFRKTFDINFISAVALVKAAIPELRKSRGRIVLTSSGAAVNAYSSWLSYGSSKASTNHLAMTLKSEEPDIVALAIRPGTVDTEMQTSLRNEFANFMDPEDRAKFANLKRDGKLLRPDQPGNVMARLVLNAPTKLSGQFLSWNDASLKDFQD</sequence>
<dbReference type="GO" id="GO:0050664">
    <property type="term" value="F:oxidoreductase activity, acting on NAD(P)H, oxygen as acceptor"/>
    <property type="evidence" value="ECO:0007669"/>
    <property type="project" value="TreeGrafter"/>
</dbReference>
<dbReference type="PANTHER" id="PTHR43008:SF8">
    <property type="entry name" value="BENZIL REDUCTASE ((S)-BENZOIN FORMING) IRC24"/>
    <property type="match status" value="1"/>
</dbReference>
<dbReference type="PANTHER" id="PTHR43008">
    <property type="entry name" value="BENZIL REDUCTASE"/>
    <property type="match status" value="1"/>
</dbReference>
<evidence type="ECO:0000256" key="1">
    <source>
        <dbReference type="ARBA" id="ARBA00006484"/>
    </source>
</evidence>
<dbReference type="PRINTS" id="PR00081">
    <property type="entry name" value="GDHRDH"/>
</dbReference>
<reference evidence="5" key="1">
    <citation type="journal article" date="2014" name="BMC Genomics">
        <title>Genome characteristics reveal the impact of lichenization on lichen-forming fungus Endocarpon pusillum Hedwig (Verrucariales, Ascomycota).</title>
        <authorList>
            <person name="Wang Y.-Y."/>
            <person name="Liu B."/>
            <person name="Zhang X.-Y."/>
            <person name="Zhou Q.-M."/>
            <person name="Zhang T."/>
            <person name="Li H."/>
            <person name="Yu Y.-F."/>
            <person name="Zhang X.-L."/>
            <person name="Hao X.-Y."/>
            <person name="Wang M."/>
            <person name="Wang L."/>
            <person name="Wei J.-C."/>
        </authorList>
    </citation>
    <scope>NUCLEOTIDE SEQUENCE [LARGE SCALE GENOMIC DNA]</scope>
    <source>
        <strain evidence="5">Z07020 / HMAS-L-300199</strain>
    </source>
</reference>
<dbReference type="InterPro" id="IPR036291">
    <property type="entry name" value="NAD(P)-bd_dom_sf"/>
</dbReference>
<dbReference type="HOGENOM" id="CLU_010194_2_11_1"/>
<gene>
    <name evidence="4" type="ORF">EPUS_06072</name>
</gene>
<dbReference type="Pfam" id="PF00106">
    <property type="entry name" value="adh_short"/>
    <property type="match status" value="1"/>
</dbReference>
<keyword evidence="2" id="KW-0521">NADP</keyword>
<keyword evidence="3" id="KW-0560">Oxidoreductase</keyword>
<dbReference type="EMBL" id="KE721107">
    <property type="protein sequence ID" value="ERF72443.1"/>
    <property type="molecule type" value="Genomic_DNA"/>
</dbReference>
<dbReference type="FunFam" id="3.40.50.720:FF:000281">
    <property type="entry name" value="Uncharacterized oxidoreductase YIR035C"/>
    <property type="match status" value="1"/>
</dbReference>
<dbReference type="InterPro" id="IPR002347">
    <property type="entry name" value="SDR_fam"/>
</dbReference>
<dbReference type="RefSeq" id="XP_007801952.1">
    <property type="nucleotide sequence ID" value="XM_007803761.1"/>
</dbReference>
<dbReference type="SUPFAM" id="SSF51735">
    <property type="entry name" value="NAD(P)-binding Rossmann-fold domains"/>
    <property type="match status" value="1"/>
</dbReference>
<dbReference type="OMA" id="SHVDEWR"/>
<dbReference type="GeneID" id="19241019"/>
<dbReference type="OrthoDB" id="153074at2759"/>
<evidence type="ECO:0000256" key="2">
    <source>
        <dbReference type="ARBA" id="ARBA00022857"/>
    </source>
</evidence>
<accession>U1GJU8</accession>
<name>U1GJU8_ENDPU</name>
<keyword evidence="5" id="KW-1185">Reference proteome</keyword>
<evidence type="ECO:0008006" key="6">
    <source>
        <dbReference type="Google" id="ProtNLM"/>
    </source>
</evidence>
<evidence type="ECO:0000313" key="4">
    <source>
        <dbReference type="EMBL" id="ERF72443.1"/>
    </source>
</evidence>
<dbReference type="AlphaFoldDB" id="U1GJU8"/>
<dbReference type="eggNOG" id="KOG1204">
    <property type="taxonomic scope" value="Eukaryota"/>
</dbReference>
<comment type="similarity">
    <text evidence="1">Belongs to the short-chain dehydrogenases/reductases (SDR) family.</text>
</comment>
<dbReference type="Gene3D" id="3.40.50.720">
    <property type="entry name" value="NAD(P)-binding Rossmann-like Domain"/>
    <property type="match status" value="1"/>
</dbReference>
<proteinExistence type="inferred from homology"/>